<name>A0ABS8SZK6_DATST</name>
<organism evidence="2 3">
    <name type="scientific">Datura stramonium</name>
    <name type="common">Jimsonweed</name>
    <name type="synonym">Common thornapple</name>
    <dbReference type="NCBI Taxonomy" id="4076"/>
    <lineage>
        <taxon>Eukaryota</taxon>
        <taxon>Viridiplantae</taxon>
        <taxon>Streptophyta</taxon>
        <taxon>Embryophyta</taxon>
        <taxon>Tracheophyta</taxon>
        <taxon>Spermatophyta</taxon>
        <taxon>Magnoliopsida</taxon>
        <taxon>eudicotyledons</taxon>
        <taxon>Gunneridae</taxon>
        <taxon>Pentapetalae</taxon>
        <taxon>asterids</taxon>
        <taxon>lamiids</taxon>
        <taxon>Solanales</taxon>
        <taxon>Solanaceae</taxon>
        <taxon>Solanoideae</taxon>
        <taxon>Datureae</taxon>
        <taxon>Datura</taxon>
    </lineage>
</organism>
<evidence type="ECO:0000313" key="3">
    <source>
        <dbReference type="Proteomes" id="UP000823775"/>
    </source>
</evidence>
<feature type="compositionally biased region" description="Basic and acidic residues" evidence="1">
    <location>
        <begin position="34"/>
        <end position="45"/>
    </location>
</feature>
<sequence>MRPVTRVRRGRDMGSLSLGTRATWCRGAGGSDDPLYHDGRSDGRQPGDGPSLASSRSGPYNSWATEVLMDRQLSDGPSPKPRFSDLLFKSDGGDDGPSGLPGAEVMGEVTARHTSDGGSDGRQPATDRHWVHRVLVPTVLGRRRFRWAVN</sequence>
<comment type="caution">
    <text evidence="2">The sequence shown here is derived from an EMBL/GenBank/DDBJ whole genome shotgun (WGS) entry which is preliminary data.</text>
</comment>
<keyword evidence="3" id="KW-1185">Reference proteome</keyword>
<evidence type="ECO:0000256" key="1">
    <source>
        <dbReference type="SAM" id="MobiDB-lite"/>
    </source>
</evidence>
<protein>
    <submittedName>
        <fullName evidence="2">Uncharacterized protein</fullName>
    </submittedName>
</protein>
<reference evidence="2 3" key="1">
    <citation type="journal article" date="2021" name="BMC Genomics">
        <title>Datura genome reveals duplications of psychoactive alkaloid biosynthetic genes and high mutation rate following tissue culture.</title>
        <authorList>
            <person name="Rajewski A."/>
            <person name="Carter-House D."/>
            <person name="Stajich J."/>
            <person name="Litt A."/>
        </authorList>
    </citation>
    <scope>NUCLEOTIDE SEQUENCE [LARGE SCALE GENOMIC DNA]</scope>
    <source>
        <strain evidence="2">AR-01</strain>
    </source>
</reference>
<proteinExistence type="predicted"/>
<evidence type="ECO:0000313" key="2">
    <source>
        <dbReference type="EMBL" id="MCD7464516.1"/>
    </source>
</evidence>
<accession>A0ABS8SZK6</accession>
<dbReference type="EMBL" id="JACEIK010000973">
    <property type="protein sequence ID" value="MCD7464516.1"/>
    <property type="molecule type" value="Genomic_DNA"/>
</dbReference>
<feature type="region of interest" description="Disordered" evidence="1">
    <location>
        <begin position="1"/>
        <end position="126"/>
    </location>
</feature>
<feature type="compositionally biased region" description="Polar residues" evidence="1">
    <location>
        <begin position="52"/>
        <end position="64"/>
    </location>
</feature>
<dbReference type="Proteomes" id="UP000823775">
    <property type="component" value="Unassembled WGS sequence"/>
</dbReference>
<gene>
    <name evidence="2" type="ORF">HAX54_052926</name>
</gene>